<accession>A0A285KA10</accession>
<feature type="transmembrane region" description="Helical" evidence="1">
    <location>
        <begin position="6"/>
        <end position="27"/>
    </location>
</feature>
<dbReference type="Proteomes" id="UP000219612">
    <property type="component" value="Unassembled WGS sequence"/>
</dbReference>
<dbReference type="OrthoDB" id="3292351at2"/>
<evidence type="ECO:0008006" key="4">
    <source>
        <dbReference type="Google" id="ProtNLM"/>
    </source>
</evidence>
<evidence type="ECO:0000313" key="2">
    <source>
        <dbReference type="EMBL" id="SNY69464.1"/>
    </source>
</evidence>
<keyword evidence="1" id="KW-0812">Transmembrane</keyword>
<keyword evidence="1" id="KW-0472">Membrane</keyword>
<dbReference type="AlphaFoldDB" id="A0A285KA10"/>
<evidence type="ECO:0000256" key="1">
    <source>
        <dbReference type="SAM" id="Phobius"/>
    </source>
</evidence>
<name>A0A285KA10_9ACTN</name>
<dbReference type="EMBL" id="OBDY01000035">
    <property type="protein sequence ID" value="SNY69464.1"/>
    <property type="molecule type" value="Genomic_DNA"/>
</dbReference>
<sequence>MATVAALVMFVGVGMVAVSGLFALFSVGDLRLRRLLRQTPRTPIGSWRPGRVAAEGVIECGPAGRQTALLSGSECAWYDVTATCYRAGDSDGDLTWRTDVGRTPAGPALADATARVPVDPGVFAGTATTETTTMEYVHKRHSVPPAWIPATMASRLKRGDSVTVRETRLPLGGPVFALGHLENGALVRRGRTVFAAGRYSDAVEANDGDLSLMTVTIPVFFLGGLIVAGGALAVLVAVTD</sequence>
<organism evidence="2 3">
    <name type="scientific">Paractinoplanes atraurantiacus</name>
    <dbReference type="NCBI Taxonomy" id="1036182"/>
    <lineage>
        <taxon>Bacteria</taxon>
        <taxon>Bacillati</taxon>
        <taxon>Actinomycetota</taxon>
        <taxon>Actinomycetes</taxon>
        <taxon>Micromonosporales</taxon>
        <taxon>Micromonosporaceae</taxon>
        <taxon>Paractinoplanes</taxon>
    </lineage>
</organism>
<protein>
    <recommendedName>
        <fullName evidence="4">RING-type E3 ubiquitin transferase</fullName>
    </recommendedName>
</protein>
<keyword evidence="1" id="KW-1133">Transmembrane helix</keyword>
<feature type="transmembrane region" description="Helical" evidence="1">
    <location>
        <begin position="219"/>
        <end position="238"/>
    </location>
</feature>
<proteinExistence type="predicted"/>
<keyword evidence="3" id="KW-1185">Reference proteome</keyword>
<evidence type="ECO:0000313" key="3">
    <source>
        <dbReference type="Proteomes" id="UP000219612"/>
    </source>
</evidence>
<reference evidence="3" key="1">
    <citation type="submission" date="2017-09" db="EMBL/GenBank/DDBJ databases">
        <authorList>
            <person name="Varghese N."/>
            <person name="Submissions S."/>
        </authorList>
    </citation>
    <scope>NUCLEOTIDE SEQUENCE [LARGE SCALE GENOMIC DNA]</scope>
    <source>
        <strain evidence="3">CGMCC 4.6857</strain>
    </source>
</reference>
<dbReference type="RefSeq" id="WP_097328214.1">
    <property type="nucleotide sequence ID" value="NZ_OBDY01000035.1"/>
</dbReference>
<gene>
    <name evidence="2" type="ORF">SAMN05421748_13552</name>
</gene>